<evidence type="ECO:0000256" key="2">
    <source>
        <dbReference type="ARBA" id="ARBA00004651"/>
    </source>
</evidence>
<keyword evidence="7 13" id="KW-1133">Transmembrane helix</keyword>
<evidence type="ECO:0000256" key="8">
    <source>
        <dbReference type="ARBA" id="ARBA00023040"/>
    </source>
</evidence>
<proteinExistence type="inferred from homology"/>
<dbReference type="Pfam" id="PF03402">
    <property type="entry name" value="V1R"/>
    <property type="match status" value="1"/>
</dbReference>
<sequence length="299" mass="33510">MAAGDLVMGIIFLSQTALGILGNSTLFFSFILADFTGIKARPTDLIVKHLTWANFIVLLCKGIPQTMATFGQTHFLDNVACKFVFYFHRVARGISLGSTSLLSIFQYIMISPNNSKCRQLKVRIIKFIGPSLSLCWVLHLMVNGFIPVVMTDMWNTRNRTGFSDFIYCAVVKPNYLIYTLYAVLLASTDVMCLGLMLWASVSMVFVLIKHKQRVRHIHRSVSTKSSLESRATQTVLILVSSFVLFYTTSAILTMCLTFVNGTSKWLVSASVAMAACFPALCPFVFIRHYISVFRLCCTH</sequence>
<feature type="transmembrane region" description="Helical" evidence="13">
    <location>
        <begin position="180"/>
        <end position="208"/>
    </location>
</feature>
<gene>
    <name evidence="15" type="primary">V1R11</name>
</gene>
<dbReference type="GO" id="GO:0007606">
    <property type="term" value="P:sensory perception of chemical stimulus"/>
    <property type="evidence" value="ECO:0007669"/>
    <property type="project" value="UniProtKB-ARBA"/>
</dbReference>
<evidence type="ECO:0000256" key="4">
    <source>
        <dbReference type="ARBA" id="ARBA00022475"/>
    </source>
</evidence>
<protein>
    <recommendedName>
        <fullName evidence="13">Vomeronasal type-1 receptor</fullName>
    </recommendedName>
</protein>
<evidence type="ECO:0000256" key="13">
    <source>
        <dbReference type="RuleBase" id="RU364061"/>
    </source>
</evidence>
<dbReference type="InterPro" id="IPR017452">
    <property type="entry name" value="GPCR_Rhodpsn_7TM"/>
</dbReference>
<evidence type="ECO:0000259" key="14">
    <source>
        <dbReference type="PROSITE" id="PS50262"/>
    </source>
</evidence>
<dbReference type="GO" id="GO:0016503">
    <property type="term" value="F:pheromone receptor activity"/>
    <property type="evidence" value="ECO:0007669"/>
    <property type="project" value="InterPro"/>
</dbReference>
<keyword evidence="5 13" id="KW-0589">Pheromone response</keyword>
<evidence type="ECO:0000256" key="3">
    <source>
        <dbReference type="ARBA" id="ARBA00010663"/>
    </source>
</evidence>
<dbReference type="FunFam" id="1.20.1070.10:FF:000033">
    <property type="entry name" value="Vomeronasal type-1 receptor"/>
    <property type="match status" value="1"/>
</dbReference>
<comment type="similarity">
    <text evidence="3 13">Belongs to the G-protein coupled receptor 1 family.</text>
</comment>
<keyword evidence="12 13" id="KW-0807">Transducer</keyword>
<keyword evidence="9 13" id="KW-0472">Membrane</keyword>
<dbReference type="GO" id="GO:0005886">
    <property type="term" value="C:plasma membrane"/>
    <property type="evidence" value="ECO:0007669"/>
    <property type="project" value="UniProtKB-SubCell"/>
</dbReference>
<organism evidence="15">
    <name type="scientific">Nannospalax galili</name>
    <name type="common">Northern Israeli blind subterranean mole rat</name>
    <name type="synonym">Spalax galili</name>
    <dbReference type="NCBI Taxonomy" id="1026970"/>
    <lineage>
        <taxon>Eukaryota</taxon>
        <taxon>Metazoa</taxon>
        <taxon>Chordata</taxon>
        <taxon>Craniata</taxon>
        <taxon>Vertebrata</taxon>
        <taxon>Euteleostomi</taxon>
        <taxon>Mammalia</taxon>
        <taxon>Eutheria</taxon>
        <taxon>Euarchontoglires</taxon>
        <taxon>Glires</taxon>
        <taxon>Rodentia</taxon>
        <taxon>Myomorpha</taxon>
        <taxon>Muroidea</taxon>
        <taxon>Spalacidae</taxon>
        <taxon>Spalacinae</taxon>
        <taxon>Nannospalax</taxon>
    </lineage>
</organism>
<dbReference type="EMBL" id="MF119539">
    <property type="protein sequence ID" value="AWV49790.1"/>
    <property type="molecule type" value="Genomic_DNA"/>
</dbReference>
<keyword evidence="6 13" id="KW-0812">Transmembrane</keyword>
<dbReference type="GO" id="GO:0019236">
    <property type="term" value="P:response to pheromone"/>
    <property type="evidence" value="ECO:0007669"/>
    <property type="project" value="UniProtKB-KW"/>
</dbReference>
<feature type="transmembrane region" description="Helical" evidence="13">
    <location>
        <begin position="235"/>
        <end position="259"/>
    </location>
</feature>
<dbReference type="AlphaFoldDB" id="A0A4Y1N549"/>
<dbReference type="PROSITE" id="PS50262">
    <property type="entry name" value="G_PROTEIN_RECEP_F1_2"/>
    <property type="match status" value="1"/>
</dbReference>
<feature type="transmembrane region" description="Helical" evidence="13">
    <location>
        <begin position="6"/>
        <end position="32"/>
    </location>
</feature>
<dbReference type="Gene3D" id="1.20.1070.10">
    <property type="entry name" value="Rhodopsin 7-helix transmembrane proteins"/>
    <property type="match status" value="1"/>
</dbReference>
<comment type="subcellular location">
    <subcellularLocation>
        <location evidence="2 13">Cell membrane</location>
        <topology evidence="2 13">Multi-pass membrane protein</topology>
    </subcellularLocation>
</comment>
<evidence type="ECO:0000256" key="10">
    <source>
        <dbReference type="ARBA" id="ARBA00023170"/>
    </source>
</evidence>
<dbReference type="SUPFAM" id="SSF81321">
    <property type="entry name" value="Family A G protein-coupled receptor-like"/>
    <property type="match status" value="1"/>
</dbReference>
<feature type="transmembrane region" description="Helical" evidence="13">
    <location>
        <begin position="265"/>
        <end position="286"/>
    </location>
</feature>
<keyword evidence="8 13" id="KW-0297">G-protein coupled receptor</keyword>
<evidence type="ECO:0000256" key="11">
    <source>
        <dbReference type="ARBA" id="ARBA00023180"/>
    </source>
</evidence>
<dbReference type="PRINTS" id="PR01534">
    <property type="entry name" value="VOMERONASL1R"/>
</dbReference>
<evidence type="ECO:0000256" key="12">
    <source>
        <dbReference type="ARBA" id="ARBA00023224"/>
    </source>
</evidence>
<evidence type="ECO:0000256" key="6">
    <source>
        <dbReference type="ARBA" id="ARBA00022692"/>
    </source>
</evidence>
<feature type="domain" description="G-protein coupled receptors family 1 profile" evidence="14">
    <location>
        <begin position="22"/>
        <end position="285"/>
    </location>
</feature>
<keyword evidence="11" id="KW-0325">Glycoprotein</keyword>
<keyword evidence="4 13" id="KW-1003">Cell membrane</keyword>
<feature type="transmembrane region" description="Helical" evidence="13">
    <location>
        <begin position="52"/>
        <end position="70"/>
    </location>
</feature>
<evidence type="ECO:0000256" key="5">
    <source>
        <dbReference type="ARBA" id="ARBA00022507"/>
    </source>
</evidence>
<evidence type="ECO:0000313" key="15">
    <source>
        <dbReference type="EMBL" id="AWV49790.1"/>
    </source>
</evidence>
<reference evidence="15" key="1">
    <citation type="submission" date="2017-05" db="EMBL/GenBank/DDBJ databases">
        <authorList>
            <person name="Jiao H."/>
            <person name="Zhao H."/>
        </authorList>
    </citation>
    <scope>NUCLEOTIDE SEQUENCE</scope>
    <source>
        <strain evidence="15">C4-1</strain>
        <tissue evidence="15">Muscle</tissue>
    </source>
</reference>
<evidence type="ECO:0000256" key="1">
    <source>
        <dbReference type="ARBA" id="ARBA00003878"/>
    </source>
</evidence>
<dbReference type="PANTHER" id="PTHR24062">
    <property type="entry name" value="VOMERONASAL TYPE-1 RECEPTOR"/>
    <property type="match status" value="1"/>
</dbReference>
<evidence type="ECO:0000256" key="7">
    <source>
        <dbReference type="ARBA" id="ARBA00022989"/>
    </source>
</evidence>
<evidence type="ECO:0000256" key="9">
    <source>
        <dbReference type="ARBA" id="ARBA00023136"/>
    </source>
</evidence>
<feature type="transmembrane region" description="Helical" evidence="13">
    <location>
        <begin position="131"/>
        <end position="150"/>
    </location>
</feature>
<accession>A0A4Y1N549</accession>
<keyword evidence="10 13" id="KW-0675">Receptor</keyword>
<dbReference type="InterPro" id="IPR004072">
    <property type="entry name" value="Vmron_rcpt_1"/>
</dbReference>
<comment type="function">
    <text evidence="1">Putative pheromone receptor.</text>
</comment>
<name>A0A4Y1N549_NANGA</name>
<feature type="transmembrane region" description="Helical" evidence="13">
    <location>
        <begin position="90"/>
        <end position="110"/>
    </location>
</feature>